<dbReference type="EMBL" id="JADEWC010000008">
    <property type="protein sequence ID" value="MBE9222123.1"/>
    <property type="molecule type" value="Genomic_DNA"/>
</dbReference>
<sequence length="403" mass="45132">MDKQNQYTPFKQPLPVLFRHLRQTNNSERGVSIIEMLASIAFSGLVVGVAFTGFNEYRQSFVRDQSRRSVNQSFTGVSSLIGPDILQIGQGLTDDPNFPTVRVVQTDIPGTTDKSSIITITKALVSSSLPICADISKGSSTAKIMIRDDVPDSNGKKKSGCQIPDSIPFNDDNPDLSGDGWPDILKVFRDNRLNQGGSIEAYIYAGEQTDLNNKKVHDYEIFNYTGEITENQDGTSMTPSQNNEPARAFITTDGHTWKNDYSSVGTGRIHIIERRSYFLHRKEGEDSGFLKLIIDPPQEIVDGDLSNIDDYDTLTVAENIANFEVVVNIIEDVSEDTTHKCRIIPPGDDDCFPDNLQYSWAKIQYIEMITTLAPDQKDFKRSGLTEEDLVLTERFFPRNVFSF</sequence>
<feature type="transmembrane region" description="Helical" evidence="2">
    <location>
        <begin position="33"/>
        <end position="54"/>
    </location>
</feature>
<gene>
    <name evidence="3" type="ORF">IQ215_05380</name>
</gene>
<evidence type="ECO:0000313" key="3">
    <source>
        <dbReference type="EMBL" id="MBE9222123.1"/>
    </source>
</evidence>
<protein>
    <recommendedName>
        <fullName evidence="5">Prepilin-type N-terminal cleavage/methylation domain-containing protein</fullName>
    </recommendedName>
</protein>
<evidence type="ECO:0000313" key="4">
    <source>
        <dbReference type="Proteomes" id="UP000654604"/>
    </source>
</evidence>
<keyword evidence="2" id="KW-0472">Membrane</keyword>
<proteinExistence type="predicted"/>
<dbReference type="Proteomes" id="UP000654604">
    <property type="component" value="Unassembled WGS sequence"/>
</dbReference>
<dbReference type="RefSeq" id="WP_193800288.1">
    <property type="nucleotide sequence ID" value="NZ_JADEWC010000008.1"/>
</dbReference>
<reference evidence="3 4" key="1">
    <citation type="submission" date="2020-10" db="EMBL/GenBank/DDBJ databases">
        <authorList>
            <person name="Castelo-Branco R."/>
            <person name="Eusebio N."/>
            <person name="Adriana R."/>
            <person name="Vieira A."/>
            <person name="Brugerolle De Fraissinette N."/>
            <person name="Rezende De Castro R."/>
            <person name="Schneider M.P."/>
            <person name="Vasconcelos V."/>
            <person name="Leao P.N."/>
        </authorList>
    </citation>
    <scope>NUCLEOTIDE SEQUENCE [LARGE SCALE GENOMIC DNA]</scope>
    <source>
        <strain evidence="3 4">LEGE 03274</strain>
    </source>
</reference>
<keyword evidence="2" id="KW-0812">Transmembrane</keyword>
<feature type="region of interest" description="Disordered" evidence="1">
    <location>
        <begin position="149"/>
        <end position="175"/>
    </location>
</feature>
<evidence type="ECO:0000256" key="1">
    <source>
        <dbReference type="SAM" id="MobiDB-lite"/>
    </source>
</evidence>
<organism evidence="3 4">
    <name type="scientific">Cyanobacterium stanieri LEGE 03274</name>
    <dbReference type="NCBI Taxonomy" id="1828756"/>
    <lineage>
        <taxon>Bacteria</taxon>
        <taxon>Bacillati</taxon>
        <taxon>Cyanobacteriota</taxon>
        <taxon>Cyanophyceae</taxon>
        <taxon>Oscillatoriophycideae</taxon>
        <taxon>Chroococcales</taxon>
        <taxon>Geminocystaceae</taxon>
        <taxon>Cyanobacterium</taxon>
    </lineage>
</organism>
<comment type="caution">
    <text evidence="3">The sequence shown here is derived from an EMBL/GenBank/DDBJ whole genome shotgun (WGS) entry which is preliminary data.</text>
</comment>
<evidence type="ECO:0008006" key="5">
    <source>
        <dbReference type="Google" id="ProtNLM"/>
    </source>
</evidence>
<evidence type="ECO:0000256" key="2">
    <source>
        <dbReference type="SAM" id="Phobius"/>
    </source>
</evidence>
<keyword evidence="4" id="KW-1185">Reference proteome</keyword>
<accession>A0ABR9V2K3</accession>
<keyword evidence="2" id="KW-1133">Transmembrane helix</keyword>
<name>A0ABR9V2K3_9CHRO</name>